<comment type="similarity">
    <text evidence="1">Belongs to the UPF0337 (CsbD) family.</text>
</comment>
<dbReference type="RefSeq" id="WP_184105619.1">
    <property type="nucleotide sequence ID" value="NZ_JACHNX010000006.1"/>
</dbReference>
<dbReference type="EMBL" id="JACHNX010000006">
    <property type="protein sequence ID" value="MBB4609756.1"/>
    <property type="molecule type" value="Genomic_DNA"/>
</dbReference>
<reference evidence="5" key="2">
    <citation type="submission" date="2021-01" db="EMBL/GenBank/DDBJ databases">
        <title>Genome Sequencing of Type Strains.</title>
        <authorList>
            <person name="Lemaire J.F."/>
            <person name="Inderbitzin P."/>
            <person name="Collins S.B."/>
            <person name="Wespe N."/>
            <person name="Knight-Connoni V."/>
        </authorList>
    </citation>
    <scope>NUCLEOTIDE SEQUENCE</scope>
    <source>
        <strain evidence="5">DSM 14562</strain>
    </source>
</reference>
<dbReference type="Gene3D" id="1.10.1470.10">
    <property type="entry name" value="YjbJ"/>
    <property type="match status" value="1"/>
</dbReference>
<dbReference type="AlphaFoldDB" id="A0AA41A128"/>
<dbReference type="Proteomes" id="UP000704529">
    <property type="component" value="Unassembled WGS sequence"/>
</dbReference>
<comment type="caution">
    <text evidence="5">The sequence shown here is derived from an EMBL/GenBank/DDBJ whole genome shotgun (WGS) entry which is preliminary data.</text>
</comment>
<evidence type="ECO:0000313" key="6">
    <source>
        <dbReference type="Proteomes" id="UP000584663"/>
    </source>
</evidence>
<keyword evidence="6" id="KW-1185">Reference proteome</keyword>
<reference evidence="4 6" key="1">
    <citation type="submission" date="2020-08" db="EMBL/GenBank/DDBJ databases">
        <title>Genomic Encyclopedia of Type Strains, Phase IV (KMG-IV): sequencing the most valuable type-strain genomes for metagenomic binning, comparative biology and taxonomic classification.</title>
        <authorList>
            <person name="Goeker M."/>
        </authorList>
    </citation>
    <scope>NUCLEOTIDE SEQUENCE [LARGE SCALE GENOMIC DNA]</scope>
    <source>
        <strain evidence="4 6">DSM 14562</strain>
    </source>
</reference>
<evidence type="ECO:0000313" key="4">
    <source>
        <dbReference type="EMBL" id="MBB4609756.1"/>
    </source>
</evidence>
<dbReference type="SUPFAM" id="SSF69047">
    <property type="entry name" value="Hypothetical protein YjbJ"/>
    <property type="match status" value="1"/>
</dbReference>
<evidence type="ECO:0000259" key="3">
    <source>
        <dbReference type="Pfam" id="PF05532"/>
    </source>
</evidence>
<dbReference type="EMBL" id="JAFHKU010000123">
    <property type="protein sequence ID" value="MBN3558068.1"/>
    <property type="molecule type" value="Genomic_DNA"/>
</dbReference>
<feature type="domain" description="CsbD-like" evidence="3">
    <location>
        <begin position="4"/>
        <end position="54"/>
    </location>
</feature>
<dbReference type="InterPro" id="IPR036629">
    <property type="entry name" value="YjbJ_sf"/>
</dbReference>
<evidence type="ECO:0000256" key="2">
    <source>
        <dbReference type="SAM" id="MobiDB-lite"/>
    </source>
</evidence>
<evidence type="ECO:0000313" key="5">
    <source>
        <dbReference type="EMBL" id="MBN3558068.1"/>
    </source>
</evidence>
<dbReference type="InterPro" id="IPR008462">
    <property type="entry name" value="CsbD"/>
</dbReference>
<evidence type="ECO:0000256" key="1">
    <source>
        <dbReference type="ARBA" id="ARBA00009129"/>
    </source>
</evidence>
<gene>
    <name evidence="4" type="ORF">GGQ89_001978</name>
    <name evidence="5" type="ORF">JYA60_07485</name>
</gene>
<evidence type="ECO:0000313" key="7">
    <source>
        <dbReference type="Proteomes" id="UP000704529"/>
    </source>
</evidence>
<dbReference type="Pfam" id="PF05532">
    <property type="entry name" value="CsbD"/>
    <property type="match status" value="1"/>
</dbReference>
<feature type="region of interest" description="Disordered" evidence="2">
    <location>
        <begin position="31"/>
        <end position="53"/>
    </location>
</feature>
<accession>A0AA41A128</accession>
<dbReference type="Proteomes" id="UP000584663">
    <property type="component" value="Unassembled WGS sequence"/>
</dbReference>
<proteinExistence type="inferred from homology"/>
<protein>
    <submittedName>
        <fullName evidence="5">CsbD family protein</fullName>
    </submittedName>
    <submittedName>
        <fullName evidence="4">Uncharacterized protein YjbJ (UPF0337 family)</fullName>
    </submittedName>
</protein>
<name>A0AA41A128_9SPHN</name>
<organism evidence="5 7">
    <name type="scientific">Sphingomonas yabuuchiae</name>
    <dbReference type="NCBI Taxonomy" id="172044"/>
    <lineage>
        <taxon>Bacteria</taxon>
        <taxon>Pseudomonadati</taxon>
        <taxon>Pseudomonadota</taxon>
        <taxon>Alphaproteobacteria</taxon>
        <taxon>Sphingomonadales</taxon>
        <taxon>Sphingomonadaceae</taxon>
        <taxon>Sphingomonas</taxon>
    </lineage>
</organism>
<sequence length="94" mass="9774">MNTDTMNGAATDFGGKVKQGMGAMLGDKSMEAEGKGEQLGGKTQKAFGDAKTSVDQTVRPLLDQARQFVKDRPFASAAQGGVVGLALLNTLRGK</sequence>